<reference evidence="2 3" key="1">
    <citation type="submission" date="2019-12" db="EMBL/GenBank/DDBJ databases">
        <title>Genomic-based taxomic classification of the family Erythrobacteraceae.</title>
        <authorList>
            <person name="Xu L."/>
        </authorList>
    </citation>
    <scope>NUCLEOTIDE SEQUENCE [LARGE SCALE GENOMIC DNA]</scope>
    <source>
        <strain evidence="2 3">KCTC 42453</strain>
    </source>
</reference>
<gene>
    <name evidence="2" type="ORF">GRI65_00830</name>
</gene>
<dbReference type="Proteomes" id="UP000431922">
    <property type="component" value="Unassembled WGS sequence"/>
</dbReference>
<dbReference type="Pfam" id="PF22262">
    <property type="entry name" value="DUF6950"/>
    <property type="match status" value="1"/>
</dbReference>
<organism evidence="2 3">
    <name type="scientific">Allopontixanthobacter sediminis</name>
    <dbReference type="NCBI Taxonomy" id="1689985"/>
    <lineage>
        <taxon>Bacteria</taxon>
        <taxon>Pseudomonadati</taxon>
        <taxon>Pseudomonadota</taxon>
        <taxon>Alphaproteobacteria</taxon>
        <taxon>Sphingomonadales</taxon>
        <taxon>Erythrobacteraceae</taxon>
        <taxon>Allopontixanthobacter</taxon>
    </lineage>
</organism>
<dbReference type="RefSeq" id="WP_160754649.1">
    <property type="nucleotide sequence ID" value="NZ_WTYL01000001.1"/>
</dbReference>
<dbReference type="AlphaFoldDB" id="A0A845AXL5"/>
<evidence type="ECO:0000259" key="1">
    <source>
        <dbReference type="Pfam" id="PF22262"/>
    </source>
</evidence>
<evidence type="ECO:0000313" key="2">
    <source>
        <dbReference type="EMBL" id="MXP42995.1"/>
    </source>
</evidence>
<keyword evidence="3" id="KW-1185">Reference proteome</keyword>
<proteinExistence type="predicted"/>
<name>A0A845AXL5_9SPHN</name>
<evidence type="ECO:0000313" key="3">
    <source>
        <dbReference type="Proteomes" id="UP000431922"/>
    </source>
</evidence>
<dbReference type="EMBL" id="WTYL01000001">
    <property type="protein sequence ID" value="MXP42995.1"/>
    <property type="molecule type" value="Genomic_DNA"/>
</dbReference>
<sequence>MVRRDDWEARLGRFIADNRARPFEWGQHDCILMACAAVEAMTGFDAAKAYRGQYTDRAGSAKALRELGEGTLLKTVDAVFKRKPPSFAQRGDLVWFAGSVGVCMGAQGLFVGEERLADKAGLTMREGLIAIPRRDFVKAWAV</sequence>
<protein>
    <recommendedName>
        <fullName evidence="1">DUF6950 domain-containing protein</fullName>
    </recommendedName>
</protein>
<comment type="caution">
    <text evidence="2">The sequence shown here is derived from an EMBL/GenBank/DDBJ whole genome shotgun (WGS) entry which is preliminary data.</text>
</comment>
<dbReference type="InterPro" id="IPR053802">
    <property type="entry name" value="DUF6950"/>
</dbReference>
<accession>A0A845AXL5</accession>
<feature type="domain" description="DUF6950" evidence="1">
    <location>
        <begin position="3"/>
        <end position="142"/>
    </location>
</feature>
<dbReference type="OrthoDB" id="6586924at2"/>